<dbReference type="GO" id="GO:0006744">
    <property type="term" value="P:ubiquinone biosynthetic process"/>
    <property type="evidence" value="ECO:0007669"/>
    <property type="project" value="UniProtKB-UniRule"/>
</dbReference>
<feature type="binding site" evidence="9">
    <location>
        <position position="146"/>
    </location>
    <ligand>
        <name>Fe cation</name>
        <dbReference type="ChEBI" id="CHEBI:24875"/>
        <label>2</label>
    </ligand>
</feature>
<feature type="binding site" evidence="9">
    <location>
        <position position="94"/>
    </location>
    <ligand>
        <name>Fe cation</name>
        <dbReference type="ChEBI" id="CHEBI:24875"/>
        <label>2</label>
    </ligand>
</feature>
<feature type="binding site" evidence="9">
    <location>
        <position position="64"/>
    </location>
    <ligand>
        <name>Fe cation</name>
        <dbReference type="ChEBI" id="CHEBI:24875"/>
        <label>1</label>
    </ligand>
</feature>
<comment type="cofactor">
    <cofactor evidence="9">
        <name>Fe cation</name>
        <dbReference type="ChEBI" id="CHEBI:24875"/>
    </cofactor>
    <text evidence="9">Binds 2 iron ions per subunit.</text>
</comment>
<evidence type="ECO:0000256" key="7">
    <source>
        <dbReference type="ARBA" id="ARBA00023033"/>
    </source>
</evidence>
<dbReference type="CDD" id="cd01042">
    <property type="entry name" value="DMQH"/>
    <property type="match status" value="1"/>
</dbReference>
<dbReference type="UniPathway" id="UPA00232"/>
<evidence type="ECO:0000313" key="11">
    <source>
        <dbReference type="Proteomes" id="UP000254720"/>
    </source>
</evidence>
<name>A0A370GC95_9COXI</name>
<dbReference type="EMBL" id="QQAX01000020">
    <property type="protein sequence ID" value="RDI41327.1"/>
    <property type="molecule type" value="Genomic_DNA"/>
</dbReference>
<comment type="caution">
    <text evidence="10">The sequence shown here is derived from an EMBL/GenBank/DDBJ whole genome shotgun (WGS) entry which is preliminary data.</text>
</comment>
<dbReference type="InterPro" id="IPR009078">
    <property type="entry name" value="Ferritin-like_SF"/>
</dbReference>
<feature type="binding site" evidence="9">
    <location>
        <position position="181"/>
    </location>
    <ligand>
        <name>Fe cation</name>
        <dbReference type="ChEBI" id="CHEBI:24875"/>
        <label>2</label>
    </ligand>
</feature>
<dbReference type="InterPro" id="IPR047809">
    <property type="entry name" value="COQ7_proteobact"/>
</dbReference>
<evidence type="ECO:0000256" key="1">
    <source>
        <dbReference type="ARBA" id="ARBA00004749"/>
    </source>
</evidence>
<dbReference type="PANTHER" id="PTHR11237:SF4">
    <property type="entry name" value="5-DEMETHOXYUBIQUINONE HYDROXYLASE, MITOCHONDRIAL"/>
    <property type="match status" value="1"/>
</dbReference>
<keyword evidence="6 9" id="KW-0408">Iron</keyword>
<feature type="binding site" evidence="9">
    <location>
        <position position="97"/>
    </location>
    <ligand>
        <name>Fe cation</name>
        <dbReference type="ChEBI" id="CHEBI:24875"/>
        <label>1</label>
    </ligand>
</feature>
<proteinExistence type="inferred from homology"/>
<dbReference type="HAMAP" id="MF_01658">
    <property type="entry name" value="COQ7"/>
    <property type="match status" value="1"/>
</dbReference>
<dbReference type="SUPFAM" id="SSF47240">
    <property type="entry name" value="Ferritin-like"/>
    <property type="match status" value="1"/>
</dbReference>
<dbReference type="Pfam" id="PF03232">
    <property type="entry name" value="COQ7"/>
    <property type="match status" value="1"/>
</dbReference>
<keyword evidence="3 9" id="KW-0831">Ubiquinone biosynthesis</keyword>
<dbReference type="Gene3D" id="1.20.1260.10">
    <property type="match status" value="1"/>
</dbReference>
<feature type="binding site" evidence="9">
    <location>
        <position position="178"/>
    </location>
    <ligand>
        <name>Fe cation</name>
        <dbReference type="ChEBI" id="CHEBI:24875"/>
        <label>2</label>
    </ligand>
</feature>
<keyword evidence="4 9" id="KW-0479">Metal-binding</keyword>
<dbReference type="RefSeq" id="WP_114834959.1">
    <property type="nucleotide sequence ID" value="NZ_LR699114.1"/>
</dbReference>
<evidence type="ECO:0000256" key="5">
    <source>
        <dbReference type="ARBA" id="ARBA00023002"/>
    </source>
</evidence>
<dbReference type="GO" id="GO:0046872">
    <property type="term" value="F:metal ion binding"/>
    <property type="evidence" value="ECO:0007669"/>
    <property type="project" value="UniProtKB-KW"/>
</dbReference>
<comment type="pathway">
    <text evidence="1 9">Cofactor biosynthesis; ubiquinone biosynthesis.</text>
</comment>
<dbReference type="InterPro" id="IPR011566">
    <property type="entry name" value="Ubq_synth_Coq7"/>
</dbReference>
<dbReference type="EC" id="1.14.99.60" evidence="9"/>
<feature type="binding site" evidence="9">
    <location>
        <position position="178"/>
    </location>
    <ligand>
        <name>Fe cation</name>
        <dbReference type="ChEBI" id="CHEBI:24875"/>
        <label>1</label>
    </ligand>
</feature>
<dbReference type="OrthoDB" id="5192789at2"/>
<keyword evidence="8 9" id="KW-0472">Membrane</keyword>
<evidence type="ECO:0000313" key="10">
    <source>
        <dbReference type="EMBL" id="RDI41327.1"/>
    </source>
</evidence>
<keyword evidence="7 9" id="KW-0503">Monooxygenase</keyword>
<dbReference type="GO" id="GO:0008682">
    <property type="term" value="F:3-demethoxyubiquinol 3-hydroxylase activity"/>
    <property type="evidence" value="ECO:0007669"/>
    <property type="project" value="UniProtKB-EC"/>
</dbReference>
<evidence type="ECO:0000256" key="9">
    <source>
        <dbReference type="HAMAP-Rule" id="MF_01658"/>
    </source>
</evidence>
<evidence type="ECO:0000256" key="8">
    <source>
        <dbReference type="ARBA" id="ARBA00023136"/>
    </source>
</evidence>
<dbReference type="GO" id="GO:0005886">
    <property type="term" value="C:plasma membrane"/>
    <property type="evidence" value="ECO:0007669"/>
    <property type="project" value="UniProtKB-SubCell"/>
</dbReference>
<keyword evidence="5 9" id="KW-0560">Oxidoreductase</keyword>
<keyword evidence="2 9" id="KW-1003">Cell membrane</keyword>
<evidence type="ECO:0000256" key="3">
    <source>
        <dbReference type="ARBA" id="ARBA00022688"/>
    </source>
</evidence>
<feature type="binding site" evidence="9">
    <location>
        <position position="94"/>
    </location>
    <ligand>
        <name>Fe cation</name>
        <dbReference type="ChEBI" id="CHEBI:24875"/>
        <label>1</label>
    </ligand>
</feature>
<gene>
    <name evidence="9" type="primary">coq7</name>
    <name evidence="10" type="ORF">C8D86_12027</name>
</gene>
<sequence>MTSQRHYSFLDKLCLGVDQAIRALTNHPRTSGKPYPASDVDEYPLSDVQRRQSAALMRINHAGEICAQALYHGQGIISHSDAVQTKMQQAAIEEGDHLDWCGQRLEELGSHTSYLNPLWYAGSFCIGMIAGMIGDKWSLGFVAETERQVIRHLEGHLHLLPVQDQRSYTILEQMERDEAKHRDEAVAAGAEELPDFIKRMMALTSKVMVKTAYWV</sequence>
<dbReference type="AlphaFoldDB" id="A0A370GC95"/>
<keyword evidence="11" id="KW-1185">Reference proteome</keyword>
<dbReference type="PANTHER" id="PTHR11237">
    <property type="entry name" value="COENZYME Q10 BIOSYNTHESIS PROTEIN 7"/>
    <property type="match status" value="1"/>
</dbReference>
<keyword evidence="10" id="KW-0830">Ubiquinone</keyword>
<dbReference type="Proteomes" id="UP000254720">
    <property type="component" value="Unassembled WGS sequence"/>
</dbReference>
<reference evidence="10 11" key="1">
    <citation type="submission" date="2018-07" db="EMBL/GenBank/DDBJ databases">
        <title>Genomic Encyclopedia of Type Strains, Phase IV (KMG-IV): sequencing the most valuable type-strain genomes for metagenomic binning, comparative biology and taxonomic classification.</title>
        <authorList>
            <person name="Goeker M."/>
        </authorList>
    </citation>
    <scope>NUCLEOTIDE SEQUENCE [LARGE SCALE GENOMIC DNA]</scope>
    <source>
        <strain evidence="10 11">DSM 16500</strain>
    </source>
</reference>
<comment type="similarity">
    <text evidence="9">Belongs to the COQ7 family.</text>
</comment>
<organism evidence="10 11">
    <name type="scientific">Aquicella lusitana</name>
    <dbReference type="NCBI Taxonomy" id="254246"/>
    <lineage>
        <taxon>Bacteria</taxon>
        <taxon>Pseudomonadati</taxon>
        <taxon>Pseudomonadota</taxon>
        <taxon>Gammaproteobacteria</taxon>
        <taxon>Legionellales</taxon>
        <taxon>Coxiellaceae</taxon>
        <taxon>Aquicella</taxon>
    </lineage>
</organism>
<dbReference type="NCBIfam" id="NF033656">
    <property type="entry name" value="DMQ_monoox_COQ7"/>
    <property type="match status" value="1"/>
</dbReference>
<evidence type="ECO:0000256" key="2">
    <source>
        <dbReference type="ARBA" id="ARBA00022475"/>
    </source>
</evidence>
<evidence type="ECO:0000256" key="4">
    <source>
        <dbReference type="ARBA" id="ARBA00022723"/>
    </source>
</evidence>
<dbReference type="InterPro" id="IPR012347">
    <property type="entry name" value="Ferritin-like"/>
</dbReference>
<comment type="subcellular location">
    <subcellularLocation>
        <location evidence="9">Cell membrane</location>
        <topology evidence="9">Peripheral membrane protein</topology>
    </subcellularLocation>
</comment>
<comment type="catalytic activity">
    <reaction evidence="9">
        <text>a 5-methoxy-2-methyl-3-(all-trans-polyprenyl)benzene-1,4-diol + AH2 + O2 = a 3-demethylubiquinol + A + H2O</text>
        <dbReference type="Rhea" id="RHEA:50908"/>
        <dbReference type="Rhea" id="RHEA-COMP:10859"/>
        <dbReference type="Rhea" id="RHEA-COMP:10914"/>
        <dbReference type="ChEBI" id="CHEBI:13193"/>
        <dbReference type="ChEBI" id="CHEBI:15377"/>
        <dbReference type="ChEBI" id="CHEBI:15379"/>
        <dbReference type="ChEBI" id="CHEBI:17499"/>
        <dbReference type="ChEBI" id="CHEBI:84167"/>
        <dbReference type="ChEBI" id="CHEBI:84422"/>
        <dbReference type="EC" id="1.14.99.60"/>
    </reaction>
</comment>
<evidence type="ECO:0000256" key="6">
    <source>
        <dbReference type="ARBA" id="ARBA00023004"/>
    </source>
</evidence>
<comment type="function">
    <text evidence="9">Catalyzes the hydroxylation of 2-nonaprenyl-3-methyl-6-methoxy-1,4-benzoquinol during ubiquinone biosynthesis.</text>
</comment>
<accession>A0A370GC95</accession>
<protein>
    <recommendedName>
        <fullName evidence="9">3-demethoxyubiquinol 3-hydroxylase</fullName>
        <shortName evidence="9">DMQ hydroxylase</shortName>
        <ecNumber evidence="9">1.14.99.60</ecNumber>
    </recommendedName>
    <alternativeName>
        <fullName evidence="9">2-nonaprenyl-3-methyl-6-methoxy-1,4-benzoquinol hydroxylase</fullName>
    </alternativeName>
</protein>